<sequence length="10" mass="1045">TPTTSISNPK</sequence>
<name>A0A9R1NAB8_WHEAT</name>
<reference evidence="1" key="1">
    <citation type="journal article" date="2017" name="Gigascience">
        <title>The first near-complete assembly of the hexaploid bread wheat genome, Triticum aestivum.</title>
        <authorList>
            <person name="Zimin A.V."/>
            <person name="Puiu D."/>
            <person name="Hall R."/>
            <person name="Kingan S."/>
            <person name="Clavijo B.J."/>
            <person name="Salzberg S.L."/>
        </authorList>
    </citation>
    <scope>NUCLEOTIDE SEQUENCE</scope>
    <source>
        <tissue evidence="1">Leaf</tissue>
    </source>
</reference>
<proteinExistence type="predicted"/>
<protein>
    <submittedName>
        <fullName evidence="1">Uncharacterized protein</fullName>
    </submittedName>
</protein>
<comment type="caution">
    <text evidence="1">The sequence shown here is derived from an EMBL/GenBank/DDBJ whole genome shotgun (WGS) entry which is preliminary data.</text>
</comment>
<accession>A0A9R1NAB8</accession>
<dbReference type="Proteomes" id="UP000815260">
    <property type="component" value="Chromosome 7D"/>
</dbReference>
<dbReference type="OrthoDB" id="21449at2759"/>
<dbReference type="EMBL" id="CM022231">
    <property type="protein sequence ID" value="KAF7106437.1"/>
    <property type="molecule type" value="Genomic_DNA"/>
</dbReference>
<feature type="non-terminal residue" evidence="1">
    <location>
        <position position="1"/>
    </location>
</feature>
<gene>
    <name evidence="1" type="ORF">CFC21_107166</name>
</gene>
<organism evidence="1">
    <name type="scientific">Triticum aestivum</name>
    <name type="common">Wheat</name>
    <dbReference type="NCBI Taxonomy" id="4565"/>
    <lineage>
        <taxon>Eukaryota</taxon>
        <taxon>Viridiplantae</taxon>
        <taxon>Streptophyta</taxon>
        <taxon>Embryophyta</taxon>
        <taxon>Tracheophyta</taxon>
        <taxon>Spermatophyta</taxon>
        <taxon>Magnoliopsida</taxon>
        <taxon>Liliopsida</taxon>
        <taxon>Poales</taxon>
        <taxon>Poaceae</taxon>
        <taxon>BOP clade</taxon>
        <taxon>Pooideae</taxon>
        <taxon>Triticodae</taxon>
        <taxon>Triticeae</taxon>
        <taxon>Triticinae</taxon>
        <taxon>Triticum</taxon>
    </lineage>
</organism>
<evidence type="ECO:0000313" key="1">
    <source>
        <dbReference type="EMBL" id="KAF7106437.1"/>
    </source>
</evidence>
<feature type="non-terminal residue" evidence="1">
    <location>
        <position position="10"/>
    </location>
</feature>
<reference evidence="1" key="2">
    <citation type="submission" date="2020-03" db="EMBL/GenBank/DDBJ databases">
        <title>The second near-complete assembly of the hexaploid bread wheat (Triticum aestivum) genome.</title>
        <authorList>
            <person name="Zimin A.V."/>
            <person name="Puiu D."/>
            <person name="Shumante A."/>
            <person name="Alonge M."/>
            <person name="Salzberg S.L."/>
        </authorList>
    </citation>
    <scope>NUCLEOTIDE SEQUENCE</scope>
    <source>
        <tissue evidence="1">Leaf</tissue>
    </source>
</reference>